<evidence type="ECO:0000256" key="2">
    <source>
        <dbReference type="SAM" id="Phobius"/>
    </source>
</evidence>
<keyword evidence="2" id="KW-1133">Transmembrane helix</keyword>
<dbReference type="InterPro" id="IPR008900">
    <property type="entry name" value="Zot_N"/>
</dbReference>
<keyword evidence="5" id="KW-1185">Reference proteome</keyword>
<accession>A0ABU3ZFJ1</accession>
<evidence type="ECO:0000256" key="1">
    <source>
        <dbReference type="SAM" id="MobiDB-lite"/>
    </source>
</evidence>
<evidence type="ECO:0000313" key="4">
    <source>
        <dbReference type="EMBL" id="MDV5168812.1"/>
    </source>
</evidence>
<keyword evidence="2" id="KW-0812">Transmembrane</keyword>
<feature type="domain" description="Zona occludens toxin N-terminal" evidence="3">
    <location>
        <begin position="3"/>
        <end position="252"/>
    </location>
</feature>
<dbReference type="EMBL" id="JAWJZI010000002">
    <property type="protein sequence ID" value="MDV5168812.1"/>
    <property type="molecule type" value="Genomic_DNA"/>
</dbReference>
<dbReference type="Proteomes" id="UP001186452">
    <property type="component" value="Unassembled WGS sequence"/>
</dbReference>
<evidence type="ECO:0000313" key="5">
    <source>
        <dbReference type="Proteomes" id="UP001186452"/>
    </source>
</evidence>
<keyword evidence="2" id="KW-0472">Membrane</keyword>
<dbReference type="InterPro" id="IPR027417">
    <property type="entry name" value="P-loop_NTPase"/>
</dbReference>
<gene>
    <name evidence="4" type="ORF">R2X38_07345</name>
</gene>
<feature type="region of interest" description="Disordered" evidence="1">
    <location>
        <begin position="300"/>
        <end position="321"/>
    </location>
</feature>
<dbReference type="Pfam" id="PF05707">
    <property type="entry name" value="Zot"/>
    <property type="match status" value="1"/>
</dbReference>
<organism evidence="4 5">
    <name type="scientific">Photobacterium rosenbergii</name>
    <dbReference type="NCBI Taxonomy" id="294936"/>
    <lineage>
        <taxon>Bacteria</taxon>
        <taxon>Pseudomonadati</taxon>
        <taxon>Pseudomonadota</taxon>
        <taxon>Gammaproteobacteria</taxon>
        <taxon>Vibrionales</taxon>
        <taxon>Vibrionaceae</taxon>
        <taxon>Photobacterium</taxon>
    </lineage>
</organism>
<proteinExistence type="predicted"/>
<comment type="caution">
    <text evidence="4">The sequence shown here is derived from an EMBL/GenBank/DDBJ whole genome shotgun (WGS) entry which is preliminary data.</text>
</comment>
<dbReference type="Gene3D" id="3.40.50.300">
    <property type="entry name" value="P-loop containing nucleotide triphosphate hydrolases"/>
    <property type="match status" value="1"/>
</dbReference>
<name>A0ABU3ZFJ1_9GAMM</name>
<reference evidence="4 5" key="1">
    <citation type="submission" date="2023-10" db="EMBL/GenBank/DDBJ databases">
        <title>Marine bacteria isolated from horseshoe crab.</title>
        <authorList>
            <person name="Cheng T.H."/>
        </authorList>
    </citation>
    <scope>NUCLEOTIDE SEQUENCE [LARGE SCALE GENOMIC DNA]</scope>
    <source>
        <strain evidence="4 5">HSC6</strain>
    </source>
</reference>
<dbReference type="RefSeq" id="WP_317521552.1">
    <property type="nucleotide sequence ID" value="NZ_JAWJZI010000002.1"/>
</dbReference>
<protein>
    <submittedName>
        <fullName evidence="4">Zonular occludens toxin domain-containing protein</fullName>
    </submittedName>
</protein>
<evidence type="ECO:0000259" key="3">
    <source>
        <dbReference type="Pfam" id="PF05707"/>
    </source>
</evidence>
<feature type="transmembrane region" description="Helical" evidence="2">
    <location>
        <begin position="268"/>
        <end position="287"/>
    </location>
</feature>
<sequence>MATIIRHGAAGSYKSACAVWFDLLPALRSGRVVVTNVEGMQDIKTIEQRLGERFPVSARIIRISSMSENGIKLWQNWYNWCPVGAMILIDEAQDIYNKTVGFDMARNVYQGIGAFRELLPKGYVDFYQAQLNDFKPESVPFDDTGESVIDYQGNVLLPKNFNMAFMRHRKYNWDITLCTPDIKQIPSEIKGVSELAIHHRSKDSFALFKRRPRLWEHDPRSAATKPSKDDSTKTIKVPVAVHLMYSSTVTGQITKSGAGTSIMRQPKFLLFLLTLIVCIFFFGKSVYEIATRDNTDDVVSDNQATANPSVPDGSPATQADTLPSQQVEAAHQMADVPVNDIRARFNNAAASAQVLDHPPVDSPLPQWPYDITKLYVSGVHVELTDYKKAITTIVFEQVSRDGQRGYVHSTHLKPMGFEFQVIDPCFVLVEYGKQQQVLMCNPTNTHQETQQDESYVITEPDPSPLGGLIDDGQFKI</sequence>